<sequence>MADNIAGVIQGTTRFVTAIKQSEQVPEKYILVTFSDPVSLETSKQTSNPDVMTEWLKNLTVNGGDDCPEYSLSGLITGGMLSNNDSTVYIYTDAPPKDYARENDAINILQSKNLTAKFRLRNECGSKRRRRRDSANARLPLRSKRQSNVYDRIAAATGGDVQRFATASELADKVEEDLMNDLSIIQNSTQTVNQNELPSSMAMIKWSIVNPNTENVTIEVDETVEALHLEINGTFSSSNILLRNPNGALMTHGSDNITVKDTGILTTISIQSPVTGMWTLENVGNDPVKLNITATSSFDVSSVLSEMSTNGIFYPVKDNPIYGKEYGIVVSVENLPANASISSILLVAEKGTSVTSLNASLLSVEPRLEYFAKTAITTQISGIQLHGIDSSGFPFIRSSRHIINPVDVALKMKPYIGDLPLLRREDLHYNITNFGTKTRL</sequence>
<proteinExistence type="predicted"/>
<feature type="domain" description="Hemicentin/VWA7 galactose-binding" evidence="5">
    <location>
        <begin position="210"/>
        <end position="297"/>
    </location>
</feature>
<keyword evidence="4" id="KW-0325">Glycoprotein</keyword>
<name>A0A8B8DPF3_CRAVI</name>
<dbReference type="GO" id="GO:0005576">
    <property type="term" value="C:extracellular region"/>
    <property type="evidence" value="ECO:0007669"/>
    <property type="project" value="UniProtKB-SubCell"/>
</dbReference>
<protein>
    <submittedName>
        <fullName evidence="8">Hemicentin-1-like</fullName>
    </submittedName>
</protein>
<dbReference type="Proteomes" id="UP000694844">
    <property type="component" value="Chromosome 4"/>
</dbReference>
<keyword evidence="2" id="KW-0964">Secreted</keyword>
<evidence type="ECO:0000259" key="6">
    <source>
        <dbReference type="Pfam" id="PF25106"/>
    </source>
</evidence>
<feature type="domain" description="Hemicentin-1-like von Willebrand factor A" evidence="6">
    <location>
        <begin position="1"/>
        <end position="161"/>
    </location>
</feature>
<dbReference type="Pfam" id="PF23560">
    <property type="entry name" value="GBD_Hemicentin"/>
    <property type="match status" value="1"/>
</dbReference>
<evidence type="ECO:0000256" key="3">
    <source>
        <dbReference type="ARBA" id="ARBA00022729"/>
    </source>
</evidence>
<evidence type="ECO:0000313" key="8">
    <source>
        <dbReference type="RefSeq" id="XP_022328871.1"/>
    </source>
</evidence>
<dbReference type="InterPro" id="IPR056475">
    <property type="entry name" value="GBD_Hemicentin/VWA7"/>
</dbReference>
<dbReference type="OrthoDB" id="6161097at2759"/>
<reference evidence="8" key="1">
    <citation type="submission" date="2025-08" db="UniProtKB">
        <authorList>
            <consortium name="RefSeq"/>
        </authorList>
    </citation>
    <scope>IDENTIFICATION</scope>
    <source>
        <tissue evidence="8">Whole sample</tissue>
    </source>
</reference>
<gene>
    <name evidence="8" type="primary">LOC111127872</name>
</gene>
<dbReference type="InterPro" id="IPR056861">
    <property type="entry name" value="HMCN1-like_VWA"/>
</dbReference>
<evidence type="ECO:0000256" key="4">
    <source>
        <dbReference type="ARBA" id="ARBA00023180"/>
    </source>
</evidence>
<dbReference type="PANTHER" id="PTHR14905:SF7">
    <property type="entry name" value="VON WILLEBRAND FACTOR A DOMAIN-CONTAINING PROTEIN 7"/>
    <property type="match status" value="1"/>
</dbReference>
<accession>A0A8B8DPF3</accession>
<dbReference type="AlphaFoldDB" id="A0A8B8DPF3"/>
<dbReference type="KEGG" id="cvn:111127872"/>
<dbReference type="PANTHER" id="PTHR14905">
    <property type="entry name" value="NG37"/>
    <property type="match status" value="1"/>
</dbReference>
<dbReference type="InterPro" id="IPR052577">
    <property type="entry name" value="VWA7"/>
</dbReference>
<keyword evidence="3" id="KW-0732">Signal</keyword>
<evidence type="ECO:0000256" key="2">
    <source>
        <dbReference type="ARBA" id="ARBA00022525"/>
    </source>
</evidence>
<dbReference type="GeneID" id="111127872"/>
<evidence type="ECO:0000313" key="7">
    <source>
        <dbReference type="Proteomes" id="UP000694844"/>
    </source>
</evidence>
<evidence type="ECO:0000256" key="1">
    <source>
        <dbReference type="ARBA" id="ARBA00004613"/>
    </source>
</evidence>
<keyword evidence="7" id="KW-1185">Reference proteome</keyword>
<organism evidence="7 8">
    <name type="scientific">Crassostrea virginica</name>
    <name type="common">Eastern oyster</name>
    <dbReference type="NCBI Taxonomy" id="6565"/>
    <lineage>
        <taxon>Eukaryota</taxon>
        <taxon>Metazoa</taxon>
        <taxon>Spiralia</taxon>
        <taxon>Lophotrochozoa</taxon>
        <taxon>Mollusca</taxon>
        <taxon>Bivalvia</taxon>
        <taxon>Autobranchia</taxon>
        <taxon>Pteriomorphia</taxon>
        <taxon>Ostreida</taxon>
        <taxon>Ostreoidea</taxon>
        <taxon>Ostreidae</taxon>
        <taxon>Crassostrea</taxon>
    </lineage>
</organism>
<dbReference type="RefSeq" id="XP_022328871.1">
    <property type="nucleotide sequence ID" value="XM_022473163.1"/>
</dbReference>
<evidence type="ECO:0000259" key="5">
    <source>
        <dbReference type="Pfam" id="PF23560"/>
    </source>
</evidence>
<comment type="subcellular location">
    <subcellularLocation>
        <location evidence="1">Secreted</location>
    </subcellularLocation>
</comment>
<dbReference type="Pfam" id="PF25106">
    <property type="entry name" value="VWA_4"/>
    <property type="match status" value="1"/>
</dbReference>